<keyword evidence="2" id="KW-1185">Reference proteome</keyword>
<sequence length="97" mass="11721">MPSKDAIKVMSMIDNIEIRGIQSSIENQWVKKLDDNLFEIRSKSSNNIQRGIYFHVKDSRYIITHFFTKKDQKTPKREIERGKNRRKLYFVRRKSDE</sequence>
<comment type="caution">
    <text evidence="1">The sequence shown here is derived from an EMBL/GenBank/DDBJ whole genome shotgun (WGS) entry which is preliminary data.</text>
</comment>
<dbReference type="InterPro" id="IPR009241">
    <property type="entry name" value="HigB-like"/>
</dbReference>
<dbReference type="EMBL" id="PNHQ01000011">
    <property type="protein sequence ID" value="PMC79644.1"/>
    <property type="molecule type" value="Genomic_DNA"/>
</dbReference>
<dbReference type="Proteomes" id="UP000235701">
    <property type="component" value="Unassembled WGS sequence"/>
</dbReference>
<reference evidence="1 2" key="1">
    <citation type="submission" date="2017-09" db="EMBL/GenBank/DDBJ databases">
        <title>Bacterial strain isolated from the female urinary microbiota.</title>
        <authorList>
            <person name="Thomas-White K."/>
            <person name="Kumar N."/>
            <person name="Forster S."/>
            <person name="Putonti C."/>
            <person name="Lawley T."/>
            <person name="Wolfe A.J."/>
        </authorList>
    </citation>
    <scope>NUCLEOTIDE SEQUENCE [LARGE SCALE GENOMIC DNA]</scope>
    <source>
        <strain evidence="1 2">UMB0240</strain>
    </source>
</reference>
<organism evidence="1 2">
    <name type="scientific">Aerococcus viridans</name>
    <dbReference type="NCBI Taxonomy" id="1377"/>
    <lineage>
        <taxon>Bacteria</taxon>
        <taxon>Bacillati</taxon>
        <taxon>Bacillota</taxon>
        <taxon>Bacilli</taxon>
        <taxon>Lactobacillales</taxon>
        <taxon>Aerococcaceae</taxon>
        <taxon>Aerococcus</taxon>
    </lineage>
</organism>
<evidence type="ECO:0000313" key="2">
    <source>
        <dbReference type="Proteomes" id="UP000235701"/>
    </source>
</evidence>
<evidence type="ECO:0000313" key="1">
    <source>
        <dbReference type="EMBL" id="PMC79644.1"/>
    </source>
</evidence>
<name>A0A2N6UDL9_9LACT</name>
<protein>
    <submittedName>
        <fullName evidence="1">Type II toxin-antitoxin system RelE/ParE family toxin</fullName>
    </submittedName>
</protein>
<dbReference type="OrthoDB" id="573082at2"/>
<accession>A0A2N6UDL9</accession>
<dbReference type="AlphaFoldDB" id="A0A2N6UDL9"/>
<proteinExistence type="predicted"/>
<dbReference type="Pfam" id="PF05973">
    <property type="entry name" value="Gp49"/>
    <property type="match status" value="1"/>
</dbReference>
<gene>
    <name evidence="1" type="ORF">CJ191_05495</name>
</gene>